<protein>
    <submittedName>
        <fullName evidence="1">Uncharacterized protein</fullName>
    </submittedName>
</protein>
<dbReference type="Proteomes" id="UP001519460">
    <property type="component" value="Unassembled WGS sequence"/>
</dbReference>
<gene>
    <name evidence="1" type="ORF">BaRGS_00032808</name>
</gene>
<keyword evidence="2" id="KW-1185">Reference proteome</keyword>
<organism evidence="1 2">
    <name type="scientific">Batillaria attramentaria</name>
    <dbReference type="NCBI Taxonomy" id="370345"/>
    <lineage>
        <taxon>Eukaryota</taxon>
        <taxon>Metazoa</taxon>
        <taxon>Spiralia</taxon>
        <taxon>Lophotrochozoa</taxon>
        <taxon>Mollusca</taxon>
        <taxon>Gastropoda</taxon>
        <taxon>Caenogastropoda</taxon>
        <taxon>Sorbeoconcha</taxon>
        <taxon>Cerithioidea</taxon>
        <taxon>Batillariidae</taxon>
        <taxon>Batillaria</taxon>
    </lineage>
</organism>
<proteinExistence type="predicted"/>
<reference evidence="1 2" key="1">
    <citation type="journal article" date="2023" name="Sci. Data">
        <title>Genome assembly of the Korean intertidal mud-creeper Batillaria attramentaria.</title>
        <authorList>
            <person name="Patra A.K."/>
            <person name="Ho P.T."/>
            <person name="Jun S."/>
            <person name="Lee S.J."/>
            <person name="Kim Y."/>
            <person name="Won Y.J."/>
        </authorList>
    </citation>
    <scope>NUCLEOTIDE SEQUENCE [LARGE SCALE GENOMIC DNA]</scope>
    <source>
        <strain evidence="1">Wonlab-2016</strain>
    </source>
</reference>
<evidence type="ECO:0000313" key="1">
    <source>
        <dbReference type="EMBL" id="KAK7475919.1"/>
    </source>
</evidence>
<name>A0ABD0JM62_9CAEN</name>
<sequence>MILHFQPCPLKLLSLGFIPAVSPSTPWREPAQKLPGFDCCHLMRRRSCYARATKGRRPQQQLPKPAIPIFFLLLHVPLRDQLSLHERRRIRSGSGLGEKGCQKMLPNLLRNHQDNYSWVISLRTVKCRL</sequence>
<dbReference type="AlphaFoldDB" id="A0ABD0JM62"/>
<comment type="caution">
    <text evidence="1">The sequence shown here is derived from an EMBL/GenBank/DDBJ whole genome shotgun (WGS) entry which is preliminary data.</text>
</comment>
<dbReference type="EMBL" id="JACVVK020000390">
    <property type="protein sequence ID" value="KAK7475919.1"/>
    <property type="molecule type" value="Genomic_DNA"/>
</dbReference>
<evidence type="ECO:0000313" key="2">
    <source>
        <dbReference type="Proteomes" id="UP001519460"/>
    </source>
</evidence>
<accession>A0ABD0JM62</accession>